<keyword evidence="3" id="KW-1185">Reference proteome</keyword>
<feature type="compositionally biased region" description="Low complexity" evidence="1">
    <location>
        <begin position="123"/>
        <end position="143"/>
    </location>
</feature>
<evidence type="ECO:0000313" key="3">
    <source>
        <dbReference type="Proteomes" id="UP000030672"/>
    </source>
</evidence>
<feature type="compositionally biased region" description="Basic and acidic residues" evidence="1">
    <location>
        <begin position="401"/>
        <end position="416"/>
    </location>
</feature>
<evidence type="ECO:0000256" key="1">
    <source>
        <dbReference type="SAM" id="MobiDB-lite"/>
    </source>
</evidence>
<gene>
    <name evidence="2" type="ORF">M437DRAFT_86648</name>
</gene>
<proteinExistence type="predicted"/>
<dbReference type="EMBL" id="KL584842">
    <property type="protein sequence ID" value="KEQ60561.1"/>
    <property type="molecule type" value="Genomic_DNA"/>
</dbReference>
<feature type="compositionally biased region" description="Polar residues" evidence="1">
    <location>
        <begin position="1"/>
        <end position="11"/>
    </location>
</feature>
<dbReference type="RefSeq" id="XP_040877584.1">
    <property type="nucleotide sequence ID" value="XM_041028505.1"/>
</dbReference>
<dbReference type="AlphaFoldDB" id="A0A074WDJ1"/>
<sequence>MSASPSGSTDVETSDSESNHSIRAPSPSSFQGPPAASTRSKRSLAQSTANPVSASLPLQPPSAMTRAKKLSVQSTKSNTSTRSNTPTKSNTSTMSNTLAQSDTPTNAKARKVQSTKSSIRPDVSAISSVANSVQSSTSTTLSSDVEEVKTTAELSQPPKSAGVSLVKSSDSPPALEPARLISNKTFEEVSHHSSICRELLLGTYKSFLRELDPKASHYKHLKEPPTLETSLAELLQAVTWQNSGRFYRKAEMRRFWETVKDLHKTEKLVFQTLNAARDLMSAKFNHNKSEADEILGHLTTISTAIEEFCSRMSARLTLTTEQSIIFGECDLTSPQLLYFRLAGTDNLPSVEQRFRLLWGVFPIHGMRTRFHGWNQALSRNNAGLKAMLKTISVAMAASGTEEKVQIEARGAKRKAEDEIEDEAEDENEQ</sequence>
<reference evidence="2 3" key="1">
    <citation type="journal article" date="2014" name="BMC Genomics">
        <title>Genome sequencing of four Aureobasidium pullulans varieties: biotechnological potential, stress tolerance, and description of new species.</title>
        <authorList>
            <person name="Gostin Ar C."/>
            <person name="Ohm R.A."/>
            <person name="Kogej T."/>
            <person name="Sonjak S."/>
            <person name="Turk M."/>
            <person name="Zajc J."/>
            <person name="Zalar P."/>
            <person name="Grube M."/>
            <person name="Sun H."/>
            <person name="Han J."/>
            <person name="Sharma A."/>
            <person name="Chiniquy J."/>
            <person name="Ngan C.Y."/>
            <person name="Lipzen A."/>
            <person name="Barry K."/>
            <person name="Grigoriev I.V."/>
            <person name="Gunde-Cimerman N."/>
        </authorList>
    </citation>
    <scope>NUCLEOTIDE SEQUENCE [LARGE SCALE GENOMIC DNA]</scope>
    <source>
        <strain evidence="2 3">CBS 110374</strain>
    </source>
</reference>
<accession>A0A074WDJ1</accession>
<feature type="region of interest" description="Disordered" evidence="1">
    <location>
        <begin position="1"/>
        <end position="176"/>
    </location>
</feature>
<name>A0A074WDJ1_AURM1</name>
<protein>
    <submittedName>
        <fullName evidence="2">Uncharacterized protein</fullName>
    </submittedName>
</protein>
<feature type="compositionally biased region" description="Low complexity" evidence="1">
    <location>
        <begin position="74"/>
        <end position="97"/>
    </location>
</feature>
<feature type="region of interest" description="Disordered" evidence="1">
    <location>
        <begin position="401"/>
        <end position="429"/>
    </location>
</feature>
<feature type="compositionally biased region" description="Acidic residues" evidence="1">
    <location>
        <begin position="417"/>
        <end position="429"/>
    </location>
</feature>
<dbReference type="GeneID" id="63921878"/>
<evidence type="ECO:0000313" key="2">
    <source>
        <dbReference type="EMBL" id="KEQ60561.1"/>
    </source>
</evidence>
<dbReference type="Proteomes" id="UP000030672">
    <property type="component" value="Unassembled WGS sequence"/>
</dbReference>
<feature type="compositionally biased region" description="Polar residues" evidence="1">
    <location>
        <begin position="43"/>
        <end position="53"/>
    </location>
</feature>
<dbReference type="HOGENOM" id="CLU_639312_0_0_1"/>
<organism evidence="2 3">
    <name type="scientific">Aureobasidium melanogenum (strain CBS 110374)</name>
    <name type="common">Aureobasidium pullulans var. melanogenum</name>
    <dbReference type="NCBI Taxonomy" id="1043003"/>
    <lineage>
        <taxon>Eukaryota</taxon>
        <taxon>Fungi</taxon>
        <taxon>Dikarya</taxon>
        <taxon>Ascomycota</taxon>
        <taxon>Pezizomycotina</taxon>
        <taxon>Dothideomycetes</taxon>
        <taxon>Dothideomycetidae</taxon>
        <taxon>Dothideales</taxon>
        <taxon>Saccotheciaceae</taxon>
        <taxon>Aureobasidium</taxon>
    </lineage>
</organism>
<feature type="compositionally biased region" description="Polar residues" evidence="1">
    <location>
        <begin position="98"/>
        <end position="107"/>
    </location>
</feature>